<dbReference type="InterPro" id="IPR006531">
    <property type="entry name" value="Gp5/Vgr_OB"/>
</dbReference>
<dbReference type="AlphaFoldDB" id="A0A6J5DUT8"/>
<dbReference type="InterPro" id="IPR037026">
    <property type="entry name" value="Vgr_OB-fold_dom_sf"/>
</dbReference>
<name>A0A6J5DUT8_9BURK</name>
<dbReference type="Gene3D" id="4.10.220.110">
    <property type="match status" value="1"/>
</dbReference>
<protein>
    <submittedName>
        <fullName evidence="6">Uncharacterized protein</fullName>
    </submittedName>
</protein>
<proteinExistence type="inferred from homology"/>
<comment type="subcellular location">
    <subcellularLocation>
        <location evidence="1">Secreted</location>
    </subcellularLocation>
</comment>
<dbReference type="InterPro" id="IPR054030">
    <property type="entry name" value="Gp5_Vgr_C"/>
</dbReference>
<dbReference type="SUPFAM" id="SSF69279">
    <property type="entry name" value="Phage tail proteins"/>
    <property type="match status" value="2"/>
</dbReference>
<feature type="domain" description="Gp5/Type VI secretion system Vgr protein OB-fold" evidence="4">
    <location>
        <begin position="429"/>
        <end position="498"/>
    </location>
</feature>
<dbReference type="Gene3D" id="2.40.50.230">
    <property type="entry name" value="Gp5 N-terminal domain"/>
    <property type="match status" value="1"/>
</dbReference>
<dbReference type="Gene3D" id="3.55.50.10">
    <property type="entry name" value="Baseplate protein-like domains"/>
    <property type="match status" value="1"/>
</dbReference>
<dbReference type="InterPro" id="IPR050708">
    <property type="entry name" value="T6SS_VgrG/RHS"/>
</dbReference>
<evidence type="ECO:0000256" key="2">
    <source>
        <dbReference type="ARBA" id="ARBA00005558"/>
    </source>
</evidence>
<dbReference type="InterPro" id="IPR006533">
    <property type="entry name" value="T6SS_Vgr_RhsGE"/>
</dbReference>
<dbReference type="Pfam" id="PF22178">
    <property type="entry name" value="Gp5_trimer_C"/>
    <property type="match status" value="1"/>
</dbReference>
<feature type="domain" description="Gp5/Type VI secretion system Vgr C-terminal trimerisation" evidence="5">
    <location>
        <begin position="515"/>
        <end position="623"/>
    </location>
</feature>
<dbReference type="Gene3D" id="2.30.110.50">
    <property type="match status" value="1"/>
</dbReference>
<evidence type="ECO:0000256" key="3">
    <source>
        <dbReference type="ARBA" id="ARBA00022525"/>
    </source>
</evidence>
<dbReference type="Pfam" id="PF05954">
    <property type="entry name" value="Phage_GPD"/>
    <property type="match status" value="1"/>
</dbReference>
<organism evidence="6 7">
    <name type="scientific">Burkholderia puraquae</name>
    <dbReference type="NCBI Taxonomy" id="1904757"/>
    <lineage>
        <taxon>Bacteria</taxon>
        <taxon>Pseudomonadati</taxon>
        <taxon>Pseudomonadota</taxon>
        <taxon>Betaproteobacteria</taxon>
        <taxon>Burkholderiales</taxon>
        <taxon>Burkholderiaceae</taxon>
        <taxon>Burkholderia</taxon>
        <taxon>Burkholderia cepacia complex</taxon>
    </lineage>
</organism>
<gene>
    <name evidence="6" type="ORF">LMG29660_03092</name>
</gene>
<evidence type="ECO:0000313" key="6">
    <source>
        <dbReference type="EMBL" id="CAB3757377.1"/>
    </source>
</evidence>
<sequence>MSNAFDVRKLYPVMQKFSRPRTLSISGAAVPLSHNGEPILQLVAIEGEEELSKIYTYDLEVKTSLDAGLSDEEAANLNTLDMIGRELTATIQLDGMGTFVPGMPGTTGAANIGRGLREISGIITAVSFAGQSDRQSRYRLKLQPWIALAEKRSDYRIFQNKSVIEIIHEVLSDHYLYSWDMRLSESYPKLVYQVQYGETDFHFIQRLMEENGIYWFFEHSDTVHRMVLVDQLGAHKPVDSEAYQTLSYYPPGRRVDMEHIDNFDTTARIQSGQWTTNDFDFTRPRANLEAQVQLPQDTSHNALERYEWPGDYTELKAGEQFARIRMQEMRALGERGTGGGNVRNVVCGTTFTLAGFPQADANREYLVIRARLDAAELDGATDTGEYRIRTRFEVQPATTVFRPPRTVSKPRTTGPQTAIVTGADGSEIYTDQYGRVKVKFHWDRSPVHDQTSSCWLRVSYPWAGNNYGTISVPRVGSEVIVDFENGDPDRPFVTGRHYNAHNMPPWELPANATQSGTLTRSTDQGGYETANALRFEDRKGREEVWFHAERDMRTEVENDESHTVGHDRAKTVGHDESVTIDNDRTEKVGRGEQVDIGVDRRHTIGQDAFLSVGRDHRIQIGKDRIEETGNNRKDTIAANFLVTTGGNAEHKVQGRHQVEAGQAIERKTRIYQLQAGDKAEIIGPAGKITLDGEGVTIEGVRIKLKGPVQTETGWVKNALDLRSDVNKGDPFTPDYFPFSG</sequence>
<dbReference type="RefSeq" id="WP_244289297.1">
    <property type="nucleotide sequence ID" value="NZ_CADIKG010000006.1"/>
</dbReference>
<comment type="similarity">
    <text evidence="2">Belongs to the VgrG protein family.</text>
</comment>
<dbReference type="PANTHER" id="PTHR32305">
    <property type="match status" value="1"/>
</dbReference>
<dbReference type="NCBIfam" id="TIGR01646">
    <property type="entry name" value="vgr_GE"/>
    <property type="match status" value="1"/>
</dbReference>
<reference evidence="6 7" key="1">
    <citation type="submission" date="2020-04" db="EMBL/GenBank/DDBJ databases">
        <authorList>
            <person name="De Canck E."/>
        </authorList>
    </citation>
    <scope>NUCLEOTIDE SEQUENCE [LARGE SCALE GENOMIC DNA]</scope>
    <source>
        <strain evidence="6 7">LMG 29660</strain>
    </source>
</reference>
<evidence type="ECO:0000313" key="7">
    <source>
        <dbReference type="Proteomes" id="UP000494135"/>
    </source>
</evidence>
<evidence type="ECO:0000259" key="4">
    <source>
        <dbReference type="Pfam" id="PF04717"/>
    </source>
</evidence>
<dbReference type="NCBIfam" id="TIGR03361">
    <property type="entry name" value="VI_Rhs_Vgr"/>
    <property type="match status" value="1"/>
</dbReference>
<dbReference type="Proteomes" id="UP000494135">
    <property type="component" value="Unassembled WGS sequence"/>
</dbReference>
<evidence type="ECO:0000259" key="5">
    <source>
        <dbReference type="Pfam" id="PF22178"/>
    </source>
</evidence>
<keyword evidence="3" id="KW-0964">Secreted</keyword>
<dbReference type="EMBL" id="CADIKG010000006">
    <property type="protein sequence ID" value="CAB3757377.1"/>
    <property type="molecule type" value="Genomic_DNA"/>
</dbReference>
<dbReference type="Pfam" id="PF04717">
    <property type="entry name" value="Phage_base_V"/>
    <property type="match status" value="1"/>
</dbReference>
<dbReference type="PANTHER" id="PTHR32305:SF15">
    <property type="entry name" value="PROTEIN RHSA-RELATED"/>
    <property type="match status" value="1"/>
</dbReference>
<dbReference type="InterPro" id="IPR017847">
    <property type="entry name" value="T6SS_RhsGE_Vgr_subset"/>
</dbReference>
<accession>A0A6J5DUT8</accession>
<dbReference type="SUPFAM" id="SSF69349">
    <property type="entry name" value="Phage fibre proteins"/>
    <property type="match status" value="1"/>
</dbReference>
<evidence type="ECO:0000256" key="1">
    <source>
        <dbReference type="ARBA" id="ARBA00004613"/>
    </source>
</evidence>
<dbReference type="SUPFAM" id="SSF69255">
    <property type="entry name" value="gp5 N-terminal domain-like"/>
    <property type="match status" value="1"/>
</dbReference>
<dbReference type="GO" id="GO:0005576">
    <property type="term" value="C:extracellular region"/>
    <property type="evidence" value="ECO:0007669"/>
    <property type="project" value="UniProtKB-SubCell"/>
</dbReference>